<name>T1GDA4_MEGSC</name>
<keyword evidence="1" id="KW-0472">Membrane</keyword>
<feature type="transmembrane region" description="Helical" evidence="1">
    <location>
        <begin position="6"/>
        <end position="27"/>
    </location>
</feature>
<dbReference type="AlphaFoldDB" id="T1GDA4"/>
<evidence type="ECO:0000256" key="1">
    <source>
        <dbReference type="SAM" id="Phobius"/>
    </source>
</evidence>
<dbReference type="STRING" id="36166.T1GDA4"/>
<keyword evidence="1" id="KW-0812">Transmembrane</keyword>
<keyword evidence="1" id="KW-1133">Transmembrane helix</keyword>
<protein>
    <submittedName>
        <fullName evidence="2">Uncharacterized protein</fullName>
    </submittedName>
</protein>
<dbReference type="Gene3D" id="3.40.50.720">
    <property type="entry name" value="NAD(P)-binding Rossmann-like Domain"/>
    <property type="match status" value="1"/>
</dbReference>
<dbReference type="EnsemblMetazoa" id="MESCA001287-RA">
    <property type="protein sequence ID" value="MESCA001287-PA"/>
    <property type="gene ID" value="MESCA001287"/>
</dbReference>
<accession>T1GDA4</accession>
<dbReference type="EMBL" id="CAQQ02058120">
    <property type="status" value="NOT_ANNOTATED_CDS"/>
    <property type="molecule type" value="Genomic_DNA"/>
</dbReference>
<evidence type="ECO:0000313" key="3">
    <source>
        <dbReference type="Proteomes" id="UP000015102"/>
    </source>
</evidence>
<dbReference type="SUPFAM" id="SSF51735">
    <property type="entry name" value="NAD(P)-binding Rossmann-fold domains"/>
    <property type="match status" value="1"/>
</dbReference>
<dbReference type="Proteomes" id="UP000015102">
    <property type="component" value="Unassembled WGS sequence"/>
</dbReference>
<proteinExistence type="predicted"/>
<sequence>MFNFLEIIAITLFAGFIGLVCAVRFYVKLTMGRCTNQNKMEGKTVLITGANSGIGKETPKI</sequence>
<dbReference type="HOGENOM" id="CLU_2925231_0_0_1"/>
<reference evidence="3" key="1">
    <citation type="submission" date="2013-02" db="EMBL/GenBank/DDBJ databases">
        <authorList>
            <person name="Hughes D."/>
        </authorList>
    </citation>
    <scope>NUCLEOTIDE SEQUENCE</scope>
    <source>
        <strain>Durham</strain>
        <strain evidence="3">NC isolate 2 -- Noor lab</strain>
    </source>
</reference>
<dbReference type="InterPro" id="IPR036291">
    <property type="entry name" value="NAD(P)-bd_dom_sf"/>
</dbReference>
<keyword evidence="3" id="KW-1185">Reference proteome</keyword>
<reference evidence="2" key="2">
    <citation type="submission" date="2015-06" db="UniProtKB">
        <authorList>
            <consortium name="EnsemblMetazoa"/>
        </authorList>
    </citation>
    <scope>IDENTIFICATION</scope>
</reference>
<evidence type="ECO:0000313" key="2">
    <source>
        <dbReference type="EnsemblMetazoa" id="MESCA001287-PA"/>
    </source>
</evidence>
<organism evidence="2 3">
    <name type="scientific">Megaselia scalaris</name>
    <name type="common">Humpbacked fly</name>
    <name type="synonym">Phora scalaris</name>
    <dbReference type="NCBI Taxonomy" id="36166"/>
    <lineage>
        <taxon>Eukaryota</taxon>
        <taxon>Metazoa</taxon>
        <taxon>Ecdysozoa</taxon>
        <taxon>Arthropoda</taxon>
        <taxon>Hexapoda</taxon>
        <taxon>Insecta</taxon>
        <taxon>Pterygota</taxon>
        <taxon>Neoptera</taxon>
        <taxon>Endopterygota</taxon>
        <taxon>Diptera</taxon>
        <taxon>Brachycera</taxon>
        <taxon>Muscomorpha</taxon>
        <taxon>Platypezoidea</taxon>
        <taxon>Phoridae</taxon>
        <taxon>Megaseliini</taxon>
        <taxon>Megaselia</taxon>
    </lineage>
</organism>